<sequence>EPAKVPGWSGWWVLVAVVLAILLVFVIIMCVISHYHRPKLEKYLGGINLISEAIQEDLEIQLQPMRRPLLMRSVSLINTEDPKSAAPLRLWNAVASGEQEEVEQVLATLSPSPQVTLDGWDTSPYEEAHRRGHSNVLRVLEGFMNKQPDVPHNDMILGVLQVMFSLWYKIMFEAYMGLKLIWVWV</sequence>
<proteinExistence type="predicted"/>
<gene>
    <name evidence="2" type="ORF">OTU49_015918</name>
</gene>
<evidence type="ECO:0000313" key="3">
    <source>
        <dbReference type="Proteomes" id="UP001445076"/>
    </source>
</evidence>
<keyword evidence="1" id="KW-1133">Transmembrane helix</keyword>
<reference evidence="2 3" key="1">
    <citation type="journal article" date="2024" name="BMC Genomics">
        <title>Genome assembly of redclaw crayfish (Cherax quadricarinatus) provides insights into its immune adaptation and hypoxia tolerance.</title>
        <authorList>
            <person name="Liu Z."/>
            <person name="Zheng J."/>
            <person name="Li H."/>
            <person name="Fang K."/>
            <person name="Wang S."/>
            <person name="He J."/>
            <person name="Zhou D."/>
            <person name="Weng S."/>
            <person name="Chi M."/>
            <person name="Gu Z."/>
            <person name="He J."/>
            <person name="Li F."/>
            <person name="Wang M."/>
        </authorList>
    </citation>
    <scope>NUCLEOTIDE SEQUENCE [LARGE SCALE GENOMIC DNA]</scope>
    <source>
        <strain evidence="2">ZL_2023a</strain>
    </source>
</reference>
<feature type="transmembrane region" description="Helical" evidence="1">
    <location>
        <begin position="12"/>
        <end position="32"/>
    </location>
</feature>
<feature type="non-terminal residue" evidence="2">
    <location>
        <position position="1"/>
    </location>
</feature>
<comment type="caution">
    <text evidence="2">The sequence shown here is derived from an EMBL/GenBank/DDBJ whole genome shotgun (WGS) entry which is preliminary data.</text>
</comment>
<keyword evidence="1" id="KW-0812">Transmembrane</keyword>
<evidence type="ECO:0000313" key="2">
    <source>
        <dbReference type="EMBL" id="KAK8748648.1"/>
    </source>
</evidence>
<evidence type="ECO:0000256" key="1">
    <source>
        <dbReference type="SAM" id="Phobius"/>
    </source>
</evidence>
<protein>
    <submittedName>
        <fullName evidence="2">Uncharacterized protein</fullName>
    </submittedName>
</protein>
<dbReference type="AlphaFoldDB" id="A0AAW0XVS9"/>
<name>A0AAW0XVS9_CHEQU</name>
<accession>A0AAW0XVS9</accession>
<dbReference type="Proteomes" id="UP001445076">
    <property type="component" value="Unassembled WGS sequence"/>
</dbReference>
<keyword evidence="1" id="KW-0472">Membrane</keyword>
<dbReference type="EMBL" id="JARKIK010000011">
    <property type="protein sequence ID" value="KAK8748648.1"/>
    <property type="molecule type" value="Genomic_DNA"/>
</dbReference>
<keyword evidence="3" id="KW-1185">Reference proteome</keyword>
<organism evidence="2 3">
    <name type="scientific">Cherax quadricarinatus</name>
    <name type="common">Australian red claw crayfish</name>
    <dbReference type="NCBI Taxonomy" id="27406"/>
    <lineage>
        <taxon>Eukaryota</taxon>
        <taxon>Metazoa</taxon>
        <taxon>Ecdysozoa</taxon>
        <taxon>Arthropoda</taxon>
        <taxon>Crustacea</taxon>
        <taxon>Multicrustacea</taxon>
        <taxon>Malacostraca</taxon>
        <taxon>Eumalacostraca</taxon>
        <taxon>Eucarida</taxon>
        <taxon>Decapoda</taxon>
        <taxon>Pleocyemata</taxon>
        <taxon>Astacidea</taxon>
        <taxon>Parastacoidea</taxon>
        <taxon>Parastacidae</taxon>
        <taxon>Cherax</taxon>
    </lineage>
</organism>